<gene>
    <name evidence="1" type="ORF">HPB50_020964</name>
</gene>
<organism evidence="1 2">
    <name type="scientific">Hyalomma asiaticum</name>
    <name type="common">Tick</name>
    <dbReference type="NCBI Taxonomy" id="266040"/>
    <lineage>
        <taxon>Eukaryota</taxon>
        <taxon>Metazoa</taxon>
        <taxon>Ecdysozoa</taxon>
        <taxon>Arthropoda</taxon>
        <taxon>Chelicerata</taxon>
        <taxon>Arachnida</taxon>
        <taxon>Acari</taxon>
        <taxon>Parasitiformes</taxon>
        <taxon>Ixodida</taxon>
        <taxon>Ixodoidea</taxon>
        <taxon>Ixodidae</taxon>
        <taxon>Hyalomminae</taxon>
        <taxon>Hyalomma</taxon>
    </lineage>
</organism>
<keyword evidence="2" id="KW-1185">Reference proteome</keyword>
<dbReference type="EMBL" id="CM023491">
    <property type="protein sequence ID" value="KAH6941600.1"/>
    <property type="molecule type" value="Genomic_DNA"/>
</dbReference>
<evidence type="ECO:0000313" key="1">
    <source>
        <dbReference type="EMBL" id="KAH6941600.1"/>
    </source>
</evidence>
<protein>
    <submittedName>
        <fullName evidence="1">Uncharacterized protein</fullName>
    </submittedName>
</protein>
<proteinExistence type="predicted"/>
<comment type="caution">
    <text evidence="1">The sequence shown here is derived from an EMBL/GenBank/DDBJ whole genome shotgun (WGS) entry which is preliminary data.</text>
</comment>
<reference evidence="1" key="1">
    <citation type="submission" date="2020-05" db="EMBL/GenBank/DDBJ databases">
        <title>Large-scale comparative analyses of tick genomes elucidate their genetic diversity and vector capacities.</title>
        <authorList>
            <person name="Jia N."/>
            <person name="Wang J."/>
            <person name="Shi W."/>
            <person name="Du L."/>
            <person name="Sun Y."/>
            <person name="Zhan W."/>
            <person name="Jiang J."/>
            <person name="Wang Q."/>
            <person name="Zhang B."/>
            <person name="Ji P."/>
            <person name="Sakyi L.B."/>
            <person name="Cui X."/>
            <person name="Yuan T."/>
            <person name="Jiang B."/>
            <person name="Yang W."/>
            <person name="Lam T.T.-Y."/>
            <person name="Chang Q."/>
            <person name="Ding S."/>
            <person name="Wang X."/>
            <person name="Zhu J."/>
            <person name="Ruan X."/>
            <person name="Zhao L."/>
            <person name="Wei J."/>
            <person name="Que T."/>
            <person name="Du C."/>
            <person name="Cheng J."/>
            <person name="Dai P."/>
            <person name="Han X."/>
            <person name="Huang E."/>
            <person name="Gao Y."/>
            <person name="Liu J."/>
            <person name="Shao H."/>
            <person name="Ye R."/>
            <person name="Li L."/>
            <person name="Wei W."/>
            <person name="Wang X."/>
            <person name="Wang C."/>
            <person name="Yang T."/>
            <person name="Huo Q."/>
            <person name="Li W."/>
            <person name="Guo W."/>
            <person name="Chen H."/>
            <person name="Zhou L."/>
            <person name="Ni X."/>
            <person name="Tian J."/>
            <person name="Zhou Y."/>
            <person name="Sheng Y."/>
            <person name="Liu T."/>
            <person name="Pan Y."/>
            <person name="Xia L."/>
            <person name="Li J."/>
            <person name="Zhao F."/>
            <person name="Cao W."/>
        </authorList>
    </citation>
    <scope>NUCLEOTIDE SEQUENCE</scope>
    <source>
        <strain evidence="1">Hyas-2018</strain>
    </source>
</reference>
<dbReference type="Proteomes" id="UP000821845">
    <property type="component" value="Chromosome 11"/>
</dbReference>
<evidence type="ECO:0000313" key="2">
    <source>
        <dbReference type="Proteomes" id="UP000821845"/>
    </source>
</evidence>
<accession>A0ACB7T3S1</accession>
<sequence length="67" mass="8254">MSWAKAFVQTLRKKRLLRDLLFRYYWSHLKTQHYSSHPKTQLFRNSGMPVLVKVPQRRLLFQNRHTL</sequence>
<name>A0ACB7T3S1_HYAAI</name>